<keyword evidence="2" id="KW-0812">Transmembrane</keyword>
<dbReference type="AlphaFoldDB" id="A0A6L7F3E5"/>
<evidence type="ECO:0000313" key="3">
    <source>
        <dbReference type="EMBL" id="MXG91745.1"/>
    </source>
</evidence>
<dbReference type="EMBL" id="WUEK01000014">
    <property type="protein sequence ID" value="MXG91745.1"/>
    <property type="molecule type" value="Genomic_DNA"/>
</dbReference>
<sequence>MDRRLALTLAFIVSTVTTLTGLGLAVLPAQADPVQRASDSSFTTTKTLTRTFVNDDGSTYEFPANTVTVEASQTKELRGRQRIQISWTGAQPSGGRASNPYGEKGLQQEYPVVILQCRGTDDTSLPLDQQVRPETCWTGSVAQRSQIARSDGEASWIHDAAADPSQKARISGMDPFPSDQCPTADAAELYTHLTPFVAASGKVYAACDSAHMPPEAAVGAAFPPAEIAAFTDESGAGSVQFEVRSDVENESLGCNDKTACSIVVIPINGISCDAPAIPASVSDSACRKGGQFAPGTSNFANQGVDQAVSPALWWSASNWANRLSIPITMGLPPDTCDVLDPRPPTGFYGSELMAQAGLQWSPAYCLDKKRFKFQLNQMSDAAGWNLMESGGGVAAFVSSAHKRTGSEPVGMAPTAVTGFAIGYNIDRPDNAGEYGDLKLTPRLVAKLLTQSYLGSDLGRGHPGMAANPLAMMNDPEFQQLNPGLSQTTQEAGAALLSLSNESDIVDQLTDWIAQDRKAMDFVDGKPDPWGMVVNPAYKKIKLPREEWPLLDTFVPQTSDTCKQNTATVYFTQLAAPVTALRKVSDALLDGWPNVQTKCEFDPTTNTFKQSRVDRQTYGSRFMLGVISLGDAARYGIKTAALQAKEGTFVTPNKGSLAAAVDLMQQEAPATGGKGGKGGNGSEASQSDPAARLAPTADPKPPTGAVLDALTRAYTLDQADVRRSKKAYPGTMVVYTAAKLRELEKADAAKVALFIRTATTEGQQEGAGNGELPAGFLPVRRTGATGKLYRTAQDVADAVEAQVPAPSEEPSPTEQASTPPVDTSTGVDTGSVTEVPSGDVPTDQPVEAVPTSAAPTVVAEPVAMPPTQAVSSELGNRAVPVLLVLGLLGMALTTAVRLFVRPRGPLS</sequence>
<dbReference type="PROSITE" id="PS00430">
    <property type="entry name" value="TONB_DEPENDENT_REC_1"/>
    <property type="match status" value="1"/>
</dbReference>
<keyword evidence="2" id="KW-1133">Transmembrane helix</keyword>
<dbReference type="RefSeq" id="WP_160879665.1">
    <property type="nucleotide sequence ID" value="NZ_WUEK01000014.1"/>
</dbReference>
<dbReference type="InterPro" id="IPR010916">
    <property type="entry name" value="TonB_box_CS"/>
</dbReference>
<feature type="transmembrane region" description="Helical" evidence="2">
    <location>
        <begin position="877"/>
        <end position="899"/>
    </location>
</feature>
<name>A0A6L7F3E5_9ACTN</name>
<evidence type="ECO:0000256" key="2">
    <source>
        <dbReference type="SAM" id="Phobius"/>
    </source>
</evidence>
<feature type="region of interest" description="Disordered" evidence="1">
    <location>
        <begin position="667"/>
        <end position="703"/>
    </location>
</feature>
<feature type="compositionally biased region" description="Gly residues" evidence="1">
    <location>
        <begin position="671"/>
        <end position="680"/>
    </location>
</feature>
<reference evidence="3 4" key="1">
    <citation type="submission" date="2019-12" db="EMBL/GenBank/DDBJ databases">
        <authorList>
            <person name="Kun Z."/>
        </authorList>
    </citation>
    <scope>NUCLEOTIDE SEQUENCE [LARGE SCALE GENOMIC DNA]</scope>
    <source>
        <strain evidence="3 4">YIM 123512</strain>
    </source>
</reference>
<comment type="caution">
    <text evidence="3">The sequence shown here is derived from an EMBL/GenBank/DDBJ whole genome shotgun (WGS) entry which is preliminary data.</text>
</comment>
<feature type="region of interest" description="Disordered" evidence="1">
    <location>
        <begin position="801"/>
        <end position="850"/>
    </location>
</feature>
<keyword evidence="4" id="KW-1185">Reference proteome</keyword>
<evidence type="ECO:0000256" key="1">
    <source>
        <dbReference type="SAM" id="MobiDB-lite"/>
    </source>
</evidence>
<dbReference type="Gene3D" id="3.40.190.10">
    <property type="entry name" value="Periplasmic binding protein-like II"/>
    <property type="match status" value="1"/>
</dbReference>
<accession>A0A6L7F3E5</accession>
<gene>
    <name evidence="3" type="ORF">GRQ65_19570</name>
</gene>
<dbReference type="Proteomes" id="UP000473325">
    <property type="component" value="Unassembled WGS sequence"/>
</dbReference>
<protein>
    <submittedName>
        <fullName evidence="3">Uncharacterized protein</fullName>
    </submittedName>
</protein>
<keyword evidence="2" id="KW-0472">Membrane</keyword>
<organism evidence="3 4">
    <name type="scientific">Nocardioides flavescens</name>
    <dbReference type="NCBI Taxonomy" id="2691959"/>
    <lineage>
        <taxon>Bacteria</taxon>
        <taxon>Bacillati</taxon>
        <taxon>Actinomycetota</taxon>
        <taxon>Actinomycetes</taxon>
        <taxon>Propionibacteriales</taxon>
        <taxon>Nocardioidaceae</taxon>
        <taxon>Nocardioides</taxon>
    </lineage>
</organism>
<evidence type="ECO:0000313" key="4">
    <source>
        <dbReference type="Proteomes" id="UP000473325"/>
    </source>
</evidence>
<feature type="compositionally biased region" description="Polar residues" evidence="1">
    <location>
        <begin position="809"/>
        <end position="833"/>
    </location>
</feature>
<dbReference type="SUPFAM" id="SSF53850">
    <property type="entry name" value="Periplasmic binding protein-like II"/>
    <property type="match status" value="1"/>
</dbReference>
<proteinExistence type="predicted"/>